<evidence type="ECO:0000313" key="2">
    <source>
        <dbReference type="EMBL" id="TFK88637.1"/>
    </source>
</evidence>
<feature type="compositionally biased region" description="Basic and acidic residues" evidence="1">
    <location>
        <begin position="246"/>
        <end position="255"/>
    </location>
</feature>
<dbReference type="EMBL" id="ML211105">
    <property type="protein sequence ID" value="TFK88637.1"/>
    <property type="molecule type" value="Genomic_DNA"/>
</dbReference>
<feature type="compositionally biased region" description="Basic and acidic residues" evidence="1">
    <location>
        <begin position="182"/>
        <end position="239"/>
    </location>
</feature>
<dbReference type="InParanoid" id="A0A5C3PHT5"/>
<evidence type="ECO:0000313" key="3">
    <source>
        <dbReference type="Proteomes" id="UP000308197"/>
    </source>
</evidence>
<feature type="region of interest" description="Disordered" evidence="1">
    <location>
        <begin position="161"/>
        <end position="288"/>
    </location>
</feature>
<keyword evidence="3" id="KW-1185">Reference proteome</keyword>
<gene>
    <name evidence="2" type="ORF">K466DRAFT_564648</name>
</gene>
<evidence type="ECO:0000256" key="1">
    <source>
        <dbReference type="SAM" id="MobiDB-lite"/>
    </source>
</evidence>
<proteinExistence type="predicted"/>
<sequence>MPYANNETRNRRRKELRHQLQDTAGTRVEQKHPSIPPPAQPQHLTLYARWSGTGHPTPMAYNGEGGHHQYVLTIRPTEEIRVGRRVKILALTPIAYSQPNSPLSQYDTYDPHIVGRITSITRMEAEVEGEGKSTAKTIIKISNECQNNMVEGVVMLALNETPVDGKAPEESEHRGRRRRSHAERGDTARGAPSERGEGTRRGPPECGQRENHGGDSPAHADMERRGGTERSPAGRDGERGWQTAREPSDRKRRADTNGTTPSDERVWRKRRCPSRRTTRGAYEQERSEDAAWNLAPWAEALHASIRPWPSIASQHCEGENCQLRSIRAT</sequence>
<dbReference type="Proteomes" id="UP000308197">
    <property type="component" value="Unassembled WGS sequence"/>
</dbReference>
<organism evidence="2 3">
    <name type="scientific">Polyporus arcularius HHB13444</name>
    <dbReference type="NCBI Taxonomy" id="1314778"/>
    <lineage>
        <taxon>Eukaryota</taxon>
        <taxon>Fungi</taxon>
        <taxon>Dikarya</taxon>
        <taxon>Basidiomycota</taxon>
        <taxon>Agaricomycotina</taxon>
        <taxon>Agaricomycetes</taxon>
        <taxon>Polyporales</taxon>
        <taxon>Polyporaceae</taxon>
        <taxon>Polyporus</taxon>
    </lineage>
</organism>
<protein>
    <submittedName>
        <fullName evidence="2">Uncharacterized protein</fullName>
    </submittedName>
</protein>
<reference evidence="2 3" key="1">
    <citation type="journal article" date="2019" name="Nat. Ecol. Evol.">
        <title>Megaphylogeny resolves global patterns of mushroom evolution.</title>
        <authorList>
            <person name="Varga T."/>
            <person name="Krizsan K."/>
            <person name="Foldi C."/>
            <person name="Dima B."/>
            <person name="Sanchez-Garcia M."/>
            <person name="Sanchez-Ramirez S."/>
            <person name="Szollosi G.J."/>
            <person name="Szarkandi J.G."/>
            <person name="Papp V."/>
            <person name="Albert L."/>
            <person name="Andreopoulos W."/>
            <person name="Angelini C."/>
            <person name="Antonin V."/>
            <person name="Barry K.W."/>
            <person name="Bougher N.L."/>
            <person name="Buchanan P."/>
            <person name="Buyck B."/>
            <person name="Bense V."/>
            <person name="Catcheside P."/>
            <person name="Chovatia M."/>
            <person name="Cooper J."/>
            <person name="Damon W."/>
            <person name="Desjardin D."/>
            <person name="Finy P."/>
            <person name="Geml J."/>
            <person name="Haridas S."/>
            <person name="Hughes K."/>
            <person name="Justo A."/>
            <person name="Karasinski D."/>
            <person name="Kautmanova I."/>
            <person name="Kiss B."/>
            <person name="Kocsube S."/>
            <person name="Kotiranta H."/>
            <person name="LaButti K.M."/>
            <person name="Lechner B.E."/>
            <person name="Liimatainen K."/>
            <person name="Lipzen A."/>
            <person name="Lukacs Z."/>
            <person name="Mihaltcheva S."/>
            <person name="Morgado L.N."/>
            <person name="Niskanen T."/>
            <person name="Noordeloos M.E."/>
            <person name="Ohm R.A."/>
            <person name="Ortiz-Santana B."/>
            <person name="Ovrebo C."/>
            <person name="Racz N."/>
            <person name="Riley R."/>
            <person name="Savchenko A."/>
            <person name="Shiryaev A."/>
            <person name="Soop K."/>
            <person name="Spirin V."/>
            <person name="Szebenyi C."/>
            <person name="Tomsovsky M."/>
            <person name="Tulloss R.E."/>
            <person name="Uehling J."/>
            <person name="Grigoriev I.V."/>
            <person name="Vagvolgyi C."/>
            <person name="Papp T."/>
            <person name="Martin F.M."/>
            <person name="Miettinen O."/>
            <person name="Hibbett D.S."/>
            <person name="Nagy L.G."/>
        </authorList>
    </citation>
    <scope>NUCLEOTIDE SEQUENCE [LARGE SCALE GENOMIC DNA]</scope>
    <source>
        <strain evidence="2 3">HHB13444</strain>
    </source>
</reference>
<accession>A0A5C3PHT5</accession>
<feature type="compositionally biased region" description="Basic residues" evidence="1">
    <location>
        <begin position="267"/>
        <end position="278"/>
    </location>
</feature>
<name>A0A5C3PHT5_9APHY</name>
<dbReference type="AlphaFoldDB" id="A0A5C3PHT5"/>